<dbReference type="Pfam" id="PF00557">
    <property type="entry name" value="Peptidase_M24"/>
    <property type="match status" value="1"/>
</dbReference>
<reference evidence="3" key="1">
    <citation type="journal article" date="2011" name="Environ. Microbiol.">
        <title>Time-series analyses of Monterey Bay coastal microbial picoplankton using a 'genome proxy' microarray.</title>
        <authorList>
            <person name="Rich V.I."/>
            <person name="Pham V.D."/>
            <person name="Eppley J."/>
            <person name="Shi Y."/>
            <person name="DeLong E.F."/>
        </authorList>
    </citation>
    <scope>NUCLEOTIDE SEQUENCE</scope>
</reference>
<dbReference type="InterPro" id="IPR000994">
    <property type="entry name" value="Pept_M24"/>
</dbReference>
<accession>E0XYN5</accession>
<dbReference type="AlphaFoldDB" id="E0XYN5"/>
<evidence type="ECO:0000256" key="1">
    <source>
        <dbReference type="SAM" id="SignalP"/>
    </source>
</evidence>
<dbReference type="SUPFAM" id="SSF55920">
    <property type="entry name" value="Creatinase/aminopeptidase"/>
    <property type="match status" value="1"/>
</dbReference>
<feature type="domain" description="Peptidase M24" evidence="2">
    <location>
        <begin position="228"/>
        <end position="414"/>
    </location>
</feature>
<dbReference type="InterPro" id="IPR036005">
    <property type="entry name" value="Creatinase/aminopeptidase-like"/>
</dbReference>
<feature type="chain" id="PRO_5003143225" description="Peptidase M24 domain-containing protein" evidence="1">
    <location>
        <begin position="27"/>
        <end position="454"/>
    </location>
</feature>
<dbReference type="EMBL" id="GU474924">
    <property type="protein sequence ID" value="ADI19526.1"/>
    <property type="molecule type" value="Genomic_DNA"/>
</dbReference>
<proteinExistence type="predicted"/>
<evidence type="ECO:0000313" key="3">
    <source>
        <dbReference type="EMBL" id="ADI19526.1"/>
    </source>
</evidence>
<evidence type="ECO:0000259" key="2">
    <source>
        <dbReference type="Pfam" id="PF00557"/>
    </source>
</evidence>
<organism evidence="3">
    <name type="scientific">uncultured Chloroflexi bacterium HF0770_09E03</name>
    <dbReference type="NCBI Taxonomy" id="710738"/>
    <lineage>
        <taxon>Bacteria</taxon>
        <taxon>Bacillati</taxon>
        <taxon>Chloroflexota</taxon>
        <taxon>environmental samples</taxon>
    </lineage>
</organism>
<name>E0XYN5_9CHLR</name>
<feature type="signal peptide" evidence="1">
    <location>
        <begin position="1"/>
        <end position="26"/>
    </location>
</feature>
<sequence>MKKCLIPSLSLIIVTTLFMPCSTAICQNAATQWSTPALKRLMHEWDVKLEKMELHLQPAMSRAGIDMWIIMSREFNVDPMLQMFGDYGISGWYGHRNAYIFFDPGNDLPLERTLLGTHQSERMRDFFPTITSYSQEGLKPHLADYIKDRKPKKIAINRSRTVSMADGITVEMLAFLEDAIGPDYSSRMVSSQDLIFDYISHRTDAELEIEAEASHRTWYILRRAFSNEVVTPGKTRLMDIYGFILQEWQNQDLEFNFAPGITIYRRGVKGGIDDTENPLVEPGDILHVDFGVRLMGLVTDQQHVAYVLHPNETEPPPGLKTLFKKSVITGDIYAEELKAGQTGTKVKSIIEKRSAKQGIEASIYGHTQGNWVHGAGARTVFDWPDRYGDFAREPVRASEFWSIEYSVQGKVPEWDNQLVRIPREEDAVIRSDGSRAEFLIGPQQKFWLIQSKID</sequence>
<protein>
    <recommendedName>
        <fullName evidence="2">Peptidase M24 domain-containing protein</fullName>
    </recommendedName>
</protein>
<dbReference type="Gene3D" id="3.90.230.10">
    <property type="entry name" value="Creatinase/methionine aminopeptidase superfamily"/>
    <property type="match status" value="1"/>
</dbReference>
<keyword evidence="1" id="KW-0732">Signal</keyword>